<dbReference type="InterPro" id="IPR000504">
    <property type="entry name" value="RRM_dom"/>
</dbReference>
<name>A0A0D2MCW8_9CHLO</name>
<organism evidence="4 5">
    <name type="scientific">Monoraphidium neglectum</name>
    <dbReference type="NCBI Taxonomy" id="145388"/>
    <lineage>
        <taxon>Eukaryota</taxon>
        <taxon>Viridiplantae</taxon>
        <taxon>Chlorophyta</taxon>
        <taxon>core chlorophytes</taxon>
        <taxon>Chlorophyceae</taxon>
        <taxon>CS clade</taxon>
        <taxon>Sphaeropleales</taxon>
        <taxon>Selenastraceae</taxon>
        <taxon>Monoraphidium</taxon>
    </lineage>
</organism>
<dbReference type="GeneID" id="25739790"/>
<dbReference type="EMBL" id="KK101394">
    <property type="protein sequence ID" value="KIZ01045.1"/>
    <property type="molecule type" value="Genomic_DNA"/>
</dbReference>
<reference evidence="4 5" key="1">
    <citation type="journal article" date="2013" name="BMC Genomics">
        <title>Reconstruction of the lipid metabolism for the microalga Monoraphidium neglectum from its genome sequence reveals characteristics suitable for biofuel production.</title>
        <authorList>
            <person name="Bogen C."/>
            <person name="Al-Dilaimi A."/>
            <person name="Albersmeier A."/>
            <person name="Wichmann J."/>
            <person name="Grundmann M."/>
            <person name="Rupp O."/>
            <person name="Lauersen K.J."/>
            <person name="Blifernez-Klassen O."/>
            <person name="Kalinowski J."/>
            <person name="Goesmann A."/>
            <person name="Mussgnug J.H."/>
            <person name="Kruse O."/>
        </authorList>
    </citation>
    <scope>NUCLEOTIDE SEQUENCE [LARGE SCALE GENOMIC DNA]</scope>
    <source>
        <strain evidence="4 5">SAG 48.87</strain>
    </source>
</reference>
<feature type="compositionally biased region" description="Low complexity" evidence="2">
    <location>
        <begin position="41"/>
        <end position="55"/>
    </location>
</feature>
<dbReference type="InterPro" id="IPR035979">
    <property type="entry name" value="RBD_domain_sf"/>
</dbReference>
<feature type="compositionally biased region" description="Low complexity" evidence="2">
    <location>
        <begin position="460"/>
        <end position="473"/>
    </location>
</feature>
<dbReference type="Gene3D" id="3.30.70.330">
    <property type="match status" value="1"/>
</dbReference>
<evidence type="ECO:0000259" key="3">
    <source>
        <dbReference type="PROSITE" id="PS50102"/>
    </source>
</evidence>
<feature type="region of interest" description="Disordered" evidence="2">
    <location>
        <begin position="204"/>
        <end position="239"/>
    </location>
</feature>
<feature type="domain" description="RRM" evidence="3">
    <location>
        <begin position="76"/>
        <end position="158"/>
    </location>
</feature>
<keyword evidence="5" id="KW-1185">Reference proteome</keyword>
<feature type="region of interest" description="Disordered" evidence="2">
    <location>
        <begin position="454"/>
        <end position="493"/>
    </location>
</feature>
<keyword evidence="1" id="KW-0694">RNA-binding</keyword>
<feature type="compositionally biased region" description="Pro residues" evidence="2">
    <location>
        <begin position="484"/>
        <end position="493"/>
    </location>
</feature>
<accession>A0A0D2MCW8</accession>
<proteinExistence type="predicted"/>
<dbReference type="InterPro" id="IPR012677">
    <property type="entry name" value="Nucleotide-bd_a/b_plait_sf"/>
</dbReference>
<evidence type="ECO:0000313" key="5">
    <source>
        <dbReference type="Proteomes" id="UP000054498"/>
    </source>
</evidence>
<sequence>MRTSEQVQPQPADKPGSFEVDGDTSGARPSSACQAIAHGVAPAEPVPDADASDAAGSRHPATNRSGGAAEGDKHERTLFFAKVAPSAAPEEVRRAFEAFGPVEEVNLFRAWATARSSKGCGLITMATPAGAAAAREALNGKHVWEGADAPMVLEWMAPEKLGAKRDGAAASKAAAAAERAAAAAAAAAQHAPVAAPPSQVAAAAVKQRRAAPRAPPGSSGSMLVESGVMGGAPHSGASLPNGVHADANFSAPATLPGPSFLQLPASFQAPATPATPAQPPPLLAPPVGAAAAWPAATEQPRVVYVPAFDAAGAARVQAPQPQPLAQFPAQPPAPFLAAEPMQVVAVLPPGTAFIAADGSVNFSGGGDAACASAAVSDASFSCGAPSPGPRVGVAGTDAVVAPFSSAGSYASLRFPAASALTSSSVGGDGGLQLGDACGALGGQQIGHPFSFQAPQQVSVPRASAPHPAAEPAALRTNGRRSAMRPPPSSCTPA</sequence>
<dbReference type="SMART" id="SM00360">
    <property type="entry name" value="RRM"/>
    <property type="match status" value="1"/>
</dbReference>
<dbReference type="PROSITE" id="PS50102">
    <property type="entry name" value="RRM"/>
    <property type="match status" value="1"/>
</dbReference>
<gene>
    <name evidence="4" type="ORF">MNEG_6914</name>
</gene>
<feature type="region of interest" description="Disordered" evidence="2">
    <location>
        <begin position="1"/>
        <end position="73"/>
    </location>
</feature>
<evidence type="ECO:0000256" key="1">
    <source>
        <dbReference type="PROSITE-ProRule" id="PRU00176"/>
    </source>
</evidence>
<dbReference type="RefSeq" id="XP_013900064.1">
    <property type="nucleotide sequence ID" value="XM_014044610.1"/>
</dbReference>
<dbReference type="AlphaFoldDB" id="A0A0D2MCW8"/>
<protein>
    <submittedName>
        <fullName evidence="4">RNA-binding protein</fullName>
    </submittedName>
</protein>
<evidence type="ECO:0000256" key="2">
    <source>
        <dbReference type="SAM" id="MobiDB-lite"/>
    </source>
</evidence>
<dbReference type="Proteomes" id="UP000054498">
    <property type="component" value="Unassembled WGS sequence"/>
</dbReference>
<dbReference type="GO" id="GO:0003723">
    <property type="term" value="F:RNA binding"/>
    <property type="evidence" value="ECO:0007669"/>
    <property type="project" value="UniProtKB-UniRule"/>
</dbReference>
<evidence type="ECO:0000313" key="4">
    <source>
        <dbReference type="EMBL" id="KIZ01045.1"/>
    </source>
</evidence>
<dbReference type="Pfam" id="PF00076">
    <property type="entry name" value="RRM_1"/>
    <property type="match status" value="1"/>
</dbReference>
<dbReference type="KEGG" id="mng:MNEG_6914"/>
<dbReference type="SUPFAM" id="SSF54928">
    <property type="entry name" value="RNA-binding domain, RBD"/>
    <property type="match status" value="1"/>
</dbReference>
<dbReference type="OrthoDB" id="552156at2759"/>